<evidence type="ECO:0000313" key="1">
    <source>
        <dbReference type="EMBL" id="CAE4603843.1"/>
    </source>
</evidence>
<proteinExistence type="predicted"/>
<accession>A0A7S4R589</accession>
<gene>
    <name evidence="1" type="ORF">DBRI00130_LOCUS13142</name>
</gene>
<name>A0A7S4R589_9STRA</name>
<protein>
    <submittedName>
        <fullName evidence="1">Uncharacterized protein</fullName>
    </submittedName>
</protein>
<dbReference type="AlphaFoldDB" id="A0A7S4R589"/>
<sequence>MDTPEEMRLLNHGMSIVPHKGMEISQLFPDHDSSKHLREDISEFLDLKYDLKRLHARTGTGTQNHEYADDEKKKAFVDIYDDEYAPVHEVLVEQGKDAAEWIRNYFLKSEDVVVSSRKEFLKLLDKWGEDPCIEKKKDKKKN</sequence>
<dbReference type="EMBL" id="HBNS01016400">
    <property type="protein sequence ID" value="CAE4603843.1"/>
    <property type="molecule type" value="Transcribed_RNA"/>
</dbReference>
<organism evidence="1">
    <name type="scientific">Ditylum brightwellii</name>
    <dbReference type="NCBI Taxonomy" id="49249"/>
    <lineage>
        <taxon>Eukaryota</taxon>
        <taxon>Sar</taxon>
        <taxon>Stramenopiles</taxon>
        <taxon>Ochrophyta</taxon>
        <taxon>Bacillariophyta</taxon>
        <taxon>Mediophyceae</taxon>
        <taxon>Lithodesmiophycidae</taxon>
        <taxon>Lithodesmiales</taxon>
        <taxon>Lithodesmiaceae</taxon>
        <taxon>Ditylum</taxon>
    </lineage>
</organism>
<reference evidence="1" key="1">
    <citation type="submission" date="2021-01" db="EMBL/GenBank/DDBJ databases">
        <authorList>
            <person name="Corre E."/>
            <person name="Pelletier E."/>
            <person name="Niang G."/>
            <person name="Scheremetjew M."/>
            <person name="Finn R."/>
            <person name="Kale V."/>
            <person name="Holt S."/>
            <person name="Cochrane G."/>
            <person name="Meng A."/>
            <person name="Brown T."/>
            <person name="Cohen L."/>
        </authorList>
    </citation>
    <scope>NUCLEOTIDE SEQUENCE</scope>
    <source>
        <strain evidence="1">GSO104</strain>
    </source>
</reference>